<evidence type="ECO:0000256" key="3">
    <source>
        <dbReference type="ARBA" id="ARBA00023274"/>
    </source>
</evidence>
<dbReference type="Gene3D" id="6.10.250.3130">
    <property type="match status" value="1"/>
</dbReference>
<dbReference type="GO" id="GO:1990904">
    <property type="term" value="C:ribonucleoprotein complex"/>
    <property type="evidence" value="ECO:0007669"/>
    <property type="project" value="UniProtKB-KW"/>
</dbReference>
<dbReference type="PANTHER" id="PTHR23321">
    <property type="entry name" value="RIBOSOMAL PROTEIN S15, BACTERIAL AND ORGANELLAR"/>
    <property type="match status" value="1"/>
</dbReference>
<dbReference type="GO" id="GO:0006412">
    <property type="term" value="P:translation"/>
    <property type="evidence" value="ECO:0007669"/>
    <property type="project" value="InterPro"/>
</dbReference>
<dbReference type="HAMAP" id="MF_01343_B">
    <property type="entry name" value="Ribosomal_uS15_B"/>
    <property type="match status" value="1"/>
</dbReference>
<dbReference type="EMBL" id="HACM01008806">
    <property type="protein sequence ID" value="CRZ09248.1"/>
    <property type="molecule type" value="Transcribed_RNA"/>
</dbReference>
<dbReference type="SMART" id="SM01387">
    <property type="entry name" value="Ribosomal_S15"/>
    <property type="match status" value="1"/>
</dbReference>
<evidence type="ECO:0000256" key="4">
    <source>
        <dbReference type="RuleBase" id="RU003919"/>
    </source>
</evidence>
<dbReference type="PROSITE" id="PS00362">
    <property type="entry name" value="RIBOSOMAL_S15"/>
    <property type="match status" value="1"/>
</dbReference>
<dbReference type="GO" id="GO:0003735">
    <property type="term" value="F:structural constituent of ribosome"/>
    <property type="evidence" value="ECO:0007669"/>
    <property type="project" value="InterPro"/>
</dbReference>
<dbReference type="SUPFAM" id="SSF47060">
    <property type="entry name" value="S15/NS1 RNA-binding domain"/>
    <property type="match status" value="1"/>
</dbReference>
<keyword evidence="2 4" id="KW-0689">Ribosomal protein</keyword>
<feature type="non-terminal residue" evidence="6">
    <location>
        <position position="1"/>
    </location>
</feature>
<dbReference type="Gene3D" id="1.10.287.10">
    <property type="entry name" value="S15/NS1, RNA-binding"/>
    <property type="match status" value="1"/>
</dbReference>
<dbReference type="AlphaFoldDB" id="A0A0H5R528"/>
<protein>
    <recommendedName>
        <fullName evidence="5">30S ribosomal protein S15</fullName>
    </recommendedName>
</protein>
<reference evidence="6" key="1">
    <citation type="submission" date="2015-04" db="EMBL/GenBank/DDBJ databases">
        <title>The genome sequence of the plant pathogenic Rhizarian Plasmodiophora brassicae reveals insights in its biotrophic life cycle and the origin of chitin synthesis.</title>
        <authorList>
            <person name="Schwelm A."/>
            <person name="Fogelqvist J."/>
            <person name="Knaust A."/>
            <person name="Julke S."/>
            <person name="Lilja T."/>
            <person name="Dhandapani V."/>
            <person name="Bonilla-Rosso G."/>
            <person name="Karlsson M."/>
            <person name="Shevchenko A."/>
            <person name="Choi S.R."/>
            <person name="Kim H.G."/>
            <person name="Park J.Y."/>
            <person name="Lim Y.P."/>
            <person name="Ludwig-Muller J."/>
            <person name="Dixelius C."/>
        </authorList>
    </citation>
    <scope>NUCLEOTIDE SEQUENCE</scope>
    <source>
        <tissue evidence="6">Potato root galls</tissue>
    </source>
</reference>
<dbReference type="CDD" id="cd00353">
    <property type="entry name" value="Ribosomal_S15p_S13e"/>
    <property type="match status" value="1"/>
</dbReference>
<name>A0A0H5R528_9EUKA</name>
<keyword evidence="3 4" id="KW-0687">Ribonucleoprotein</keyword>
<sequence length="183" mass="21004">IPIPLISQYSKMLSRSLLARPLTRALSNVAGIHRAGQAIDSYPGQLRQSITSDELVKGVADENDIARLKRVFSFENASQPEINAMVKSRMIQRFQLKPGDSGCTEVQVAILTAKIHYLAHHMEVNRKDFSSRRGLEACVHKRRALLTYLKRTKFARYMDLIKNLDMRDTIRVWPTERANDRRK</sequence>
<dbReference type="GO" id="GO:0005737">
    <property type="term" value="C:cytoplasm"/>
    <property type="evidence" value="ECO:0007669"/>
    <property type="project" value="UniProtKB-ARBA"/>
</dbReference>
<dbReference type="InterPro" id="IPR000589">
    <property type="entry name" value="Ribosomal_uS15"/>
</dbReference>
<proteinExistence type="inferred from homology"/>
<dbReference type="Pfam" id="PF00312">
    <property type="entry name" value="Ribosomal_S15"/>
    <property type="match status" value="1"/>
</dbReference>
<dbReference type="InterPro" id="IPR005290">
    <property type="entry name" value="Ribosomal_uS15_bac-type"/>
</dbReference>
<evidence type="ECO:0000313" key="6">
    <source>
        <dbReference type="EMBL" id="CRZ09248.1"/>
    </source>
</evidence>
<accession>A0A0H5R528</accession>
<comment type="similarity">
    <text evidence="1 4">Belongs to the universal ribosomal protein uS15 family.</text>
</comment>
<evidence type="ECO:0000256" key="2">
    <source>
        <dbReference type="ARBA" id="ARBA00022980"/>
    </source>
</evidence>
<evidence type="ECO:0000256" key="1">
    <source>
        <dbReference type="ARBA" id="ARBA00008434"/>
    </source>
</evidence>
<organism evidence="6">
    <name type="scientific">Spongospora subterranea</name>
    <dbReference type="NCBI Taxonomy" id="70186"/>
    <lineage>
        <taxon>Eukaryota</taxon>
        <taxon>Sar</taxon>
        <taxon>Rhizaria</taxon>
        <taxon>Endomyxa</taxon>
        <taxon>Phytomyxea</taxon>
        <taxon>Plasmodiophorida</taxon>
        <taxon>Plasmodiophoridae</taxon>
        <taxon>Spongospora</taxon>
    </lineage>
</organism>
<dbReference type="GO" id="GO:0005840">
    <property type="term" value="C:ribosome"/>
    <property type="evidence" value="ECO:0007669"/>
    <property type="project" value="UniProtKB-KW"/>
</dbReference>
<dbReference type="PANTHER" id="PTHR23321:SF26">
    <property type="entry name" value="SMALL RIBOSOMAL SUBUNIT PROTEIN US15M"/>
    <property type="match status" value="1"/>
</dbReference>
<dbReference type="InterPro" id="IPR009068">
    <property type="entry name" value="uS15_NS1_RNA-bd_sf"/>
</dbReference>
<evidence type="ECO:0000256" key="5">
    <source>
        <dbReference type="RuleBase" id="RU003920"/>
    </source>
</evidence>
<dbReference type="NCBIfam" id="TIGR00952">
    <property type="entry name" value="S15_bact"/>
    <property type="match status" value="1"/>
</dbReference>